<dbReference type="RefSeq" id="XP_016836893.2">
    <property type="nucleotide sequence ID" value="XM_016981404.2"/>
</dbReference>
<dbReference type="KEGG" id="nvi:116415761"/>
<dbReference type="RefSeq" id="XP_031776782.1">
    <property type="nucleotide sequence ID" value="XM_031920922.1"/>
</dbReference>
<accession>A0A7M7PYW2</accession>
<dbReference type="Proteomes" id="UP000002358">
    <property type="component" value="Chromosome 1"/>
</dbReference>
<dbReference type="RefSeq" id="XP_016836894.2">
    <property type="nucleotide sequence ID" value="XM_016981405.2"/>
</dbReference>
<dbReference type="KEGG" id="nvi:100679499"/>
<feature type="region of interest" description="Disordered" evidence="1">
    <location>
        <begin position="39"/>
        <end position="64"/>
    </location>
</feature>
<evidence type="ECO:0000313" key="3">
    <source>
        <dbReference type="Proteomes" id="UP000002358"/>
    </source>
</evidence>
<dbReference type="RefSeq" id="XP_008212272.2">
    <property type="nucleotide sequence ID" value="XM_008214050.2"/>
</dbReference>
<sequence length="219" mass="25590">MLKPLESRIFITSFKFLLRKSRQHSTSLQQFTTKLTTLQLQQTPTTTQPETLPNPRTHPSHGKSIKTRWENIRKYFAKKIHSQLGHFLSKELHYLIPHLKSSPPVAPNKRPVVTNERPVKTVNDVFHEEDEETLTLDDVMNTTKNIKEASTSTMNSTSTVQFQTENQKQERIKKVEEQQFSKKIIPPKDINYIKNADKLNMLEKKVCKLLRKPWKGFKV</sequence>
<protein>
    <submittedName>
        <fullName evidence="2">Uncharacterized protein</fullName>
    </submittedName>
</protein>
<dbReference type="EnsemblMetazoa" id="XM_031920922">
    <property type="protein sequence ID" value="XP_031776782"/>
    <property type="gene ID" value="LOC116415761"/>
</dbReference>
<dbReference type="RefSeq" id="XP_031776781.1">
    <property type="nucleotide sequence ID" value="XM_031920921.1"/>
</dbReference>
<dbReference type="GeneID" id="116415761"/>
<dbReference type="EnsemblMetazoa" id="XM_031920921">
    <property type="protein sequence ID" value="XP_031776781"/>
    <property type="gene ID" value="LOC116415761"/>
</dbReference>
<keyword evidence="3" id="KW-1185">Reference proteome</keyword>
<evidence type="ECO:0000256" key="1">
    <source>
        <dbReference type="SAM" id="MobiDB-lite"/>
    </source>
</evidence>
<dbReference type="GeneID" id="100679499"/>
<dbReference type="InParanoid" id="A0A7M7PYW2"/>
<name>A0A7M7PYW2_NASVI</name>
<organism evidence="2 3">
    <name type="scientific">Nasonia vitripennis</name>
    <name type="common">Parasitic wasp</name>
    <dbReference type="NCBI Taxonomy" id="7425"/>
    <lineage>
        <taxon>Eukaryota</taxon>
        <taxon>Metazoa</taxon>
        <taxon>Ecdysozoa</taxon>
        <taxon>Arthropoda</taxon>
        <taxon>Hexapoda</taxon>
        <taxon>Insecta</taxon>
        <taxon>Pterygota</taxon>
        <taxon>Neoptera</taxon>
        <taxon>Endopterygota</taxon>
        <taxon>Hymenoptera</taxon>
        <taxon>Apocrita</taxon>
        <taxon>Proctotrupomorpha</taxon>
        <taxon>Chalcidoidea</taxon>
        <taxon>Pteromalidae</taxon>
        <taxon>Pteromalinae</taxon>
        <taxon>Nasonia</taxon>
    </lineage>
</organism>
<proteinExistence type="predicted"/>
<reference evidence="2" key="1">
    <citation type="submission" date="2021-01" db="UniProtKB">
        <authorList>
            <consortium name="EnsemblMetazoa"/>
        </authorList>
    </citation>
    <scope>IDENTIFICATION</scope>
</reference>
<feature type="compositionally biased region" description="Low complexity" evidence="1">
    <location>
        <begin position="39"/>
        <end position="53"/>
    </location>
</feature>
<dbReference type="RefSeq" id="XP_016836892.2">
    <property type="nucleotide sequence ID" value="XM_016981403.2"/>
</dbReference>
<evidence type="ECO:0000313" key="2">
    <source>
        <dbReference type="EnsemblMetazoa" id="XP_031776781"/>
    </source>
</evidence>
<dbReference type="AlphaFoldDB" id="A0A7M7PYW2"/>